<feature type="transmembrane region" description="Helical" evidence="1">
    <location>
        <begin position="12"/>
        <end position="31"/>
    </location>
</feature>
<dbReference type="PANTHER" id="PTHR47197">
    <property type="entry name" value="PROTEIN NIRF"/>
    <property type="match status" value="1"/>
</dbReference>
<dbReference type="STRING" id="1298851.TST_0229"/>
<keyword evidence="3" id="KW-1185">Reference proteome</keyword>
<dbReference type="AlphaFoldDB" id="A0A0S3QRT3"/>
<dbReference type="InterPro" id="IPR011048">
    <property type="entry name" value="Haem_d1_sf"/>
</dbReference>
<dbReference type="Gene3D" id="2.130.10.10">
    <property type="entry name" value="YVTN repeat-like/Quinoprotein amine dehydrogenase"/>
    <property type="match status" value="2"/>
</dbReference>
<keyword evidence="1" id="KW-1133">Transmembrane helix</keyword>
<evidence type="ECO:0000313" key="3">
    <source>
        <dbReference type="Proteomes" id="UP000063234"/>
    </source>
</evidence>
<gene>
    <name evidence="2" type="ORF">TST_0229</name>
</gene>
<dbReference type="InterPro" id="IPR051200">
    <property type="entry name" value="Host-pathogen_enzymatic-act"/>
</dbReference>
<name>A0A0S3QRT3_THET7</name>
<keyword evidence="1" id="KW-0472">Membrane</keyword>
<proteinExistence type="predicted"/>
<evidence type="ECO:0008006" key="4">
    <source>
        <dbReference type="Google" id="ProtNLM"/>
    </source>
</evidence>
<reference evidence="3" key="1">
    <citation type="journal article" date="2018" name="Science">
        <title>A primordial and reversible TCA cycle in a facultatively chemolithoautotrophic thermophile.</title>
        <authorList>
            <person name="Nunoura T."/>
            <person name="Chikaraishi Y."/>
            <person name="Izaki R."/>
            <person name="Suwa T."/>
            <person name="Sato T."/>
            <person name="Harada T."/>
            <person name="Mori K."/>
            <person name="Kato Y."/>
            <person name="Miyazaki M."/>
            <person name="Shimamura S."/>
            <person name="Yanagawa K."/>
            <person name="Shuto A."/>
            <person name="Ohkouchi N."/>
            <person name="Fujita N."/>
            <person name="Takaki Y."/>
            <person name="Atomi H."/>
            <person name="Takai K."/>
        </authorList>
    </citation>
    <scope>NUCLEOTIDE SEQUENCE [LARGE SCALE GENOMIC DNA]</scope>
    <source>
        <strain evidence="3">DSM 17441 / JCM 13301 / NBRC 103674 / ABI70S6</strain>
    </source>
</reference>
<dbReference type="EMBL" id="AP013035">
    <property type="protein sequence ID" value="BAT71038.1"/>
    <property type="molecule type" value="Genomic_DNA"/>
</dbReference>
<protein>
    <recommendedName>
        <fullName evidence="4">YncE family protein</fullName>
    </recommendedName>
</protein>
<dbReference type="SUPFAM" id="SSF51004">
    <property type="entry name" value="C-terminal (heme d1) domain of cytochrome cd1-nitrite reductase"/>
    <property type="match status" value="1"/>
</dbReference>
<dbReference type="KEGG" id="ttk:TST_0229"/>
<evidence type="ECO:0000256" key="1">
    <source>
        <dbReference type="SAM" id="Phobius"/>
    </source>
</evidence>
<dbReference type="Proteomes" id="UP000063234">
    <property type="component" value="Chromosome"/>
</dbReference>
<evidence type="ECO:0000313" key="2">
    <source>
        <dbReference type="EMBL" id="BAT71038.1"/>
    </source>
</evidence>
<organism evidence="2 3">
    <name type="scientific">Thermosulfidibacter takaii (strain DSM 17441 / JCM 13301 / NBRC 103674 / ABI70S6)</name>
    <dbReference type="NCBI Taxonomy" id="1298851"/>
    <lineage>
        <taxon>Bacteria</taxon>
        <taxon>Pseudomonadati</taxon>
        <taxon>Thermosulfidibacterota</taxon>
        <taxon>Thermosulfidibacteria</taxon>
        <taxon>Thermosulfidibacterales</taxon>
        <taxon>Thermosulfidibacteraceae</taxon>
    </lineage>
</organism>
<dbReference type="PANTHER" id="PTHR47197:SF3">
    <property type="entry name" value="DIHYDRO-HEME D1 DEHYDROGENASE"/>
    <property type="match status" value="1"/>
</dbReference>
<sequence>MGGKAVLKKRLLGITIILFVLGNFFVALFIANSVAASESRARVSIFLSLKKTPAPHVWFVLKKLYISQEGKNWVLIREKPLEIDSSRISAGQLFVGSSMVSPGTYIRIKLVVDKAALKKDGRLVLLSMGKKELQFRVEPPLELSKGDSTCLFFTWDVAASVKKGFLFEPVMEVKPQSVSITSELLYVTCDDVGTLYIIRTDRNWVIGSLAVGSEPKGFRIDGRHNRIYVVSSGDRDIKVVEATTNRVVDSVMIPFGLSPTFIELTPDGKNAFLTDPGSNYLLKLDLDSGTVIGELELGYKLYYPLYIPEEDLLVVSSPLSQTVYFIDPDSLKIRQMAKVGTSPEGLLYHAGLLYVADRDANSVTVYDLRRSQIKDRINVGLEPRRLVKGANRIYVSNYGDNSISVILFGTPVSFRRIAVGKGPLEMAVCVRRKWLYVAEREDKQVGVIDITSGKRIYTIPLNCRPFYLQTLE</sequence>
<dbReference type="InterPro" id="IPR015943">
    <property type="entry name" value="WD40/YVTN_repeat-like_dom_sf"/>
</dbReference>
<accession>A0A0S3QRT3</accession>
<keyword evidence="1" id="KW-0812">Transmembrane</keyword>